<dbReference type="EMBL" id="JAOPJF010000021">
    <property type="protein sequence ID" value="KAK1145894.1"/>
    <property type="molecule type" value="Genomic_DNA"/>
</dbReference>
<evidence type="ECO:0000313" key="2">
    <source>
        <dbReference type="Proteomes" id="UP001177260"/>
    </source>
</evidence>
<sequence>MGLRTRIENAVEHTGLRQVAQYIRLVDWLKESDDATISSTEWAMNVMQIEYSIREIVQQETNVSKKCQRLYQEINAQGGVASSKQTQQLKDWEKELSVLNRENRSGICILDFVLTAPDVEAVVDETVDVARNREALFGPINMDIVPRNVVAASNITLPDGSSSRTVEKKPSQLYAVLGPNRQSKMAFAVNNGVSVVTALIGMTLFDIFGRRELTFHGCWIQAVFICLIGGLGSKTNRSTRDTNGMVASFILYAAVLHATLGPAAYITAAEIGTATLREKTMAISTAFNVVVGFVVVYTTPYLLSTPGAKLGAKLGYVWGGFAGAGPICVWYFMPELKGRNLEEIDQLFRAKLPAWRFKGYRL</sequence>
<keyword evidence="2" id="KW-1185">Reference proteome</keyword>
<evidence type="ECO:0000313" key="1">
    <source>
        <dbReference type="EMBL" id="KAK1145894.1"/>
    </source>
</evidence>
<accession>A0ACC3B5Y9</accession>
<gene>
    <name evidence="1" type="ORF">N8T08_003840</name>
</gene>
<name>A0ACC3B5Y9_9EURO</name>
<protein>
    <submittedName>
        <fullName evidence="1">Uncharacterized protein</fullName>
    </submittedName>
</protein>
<reference evidence="1 2" key="1">
    <citation type="journal article" date="2023" name="ACS Omega">
        <title>Identification of the Neoaspergillic Acid Biosynthesis Gene Cluster by Establishing an In Vitro CRISPR-Ribonucleoprotein Genetic System in Aspergillus melleus.</title>
        <authorList>
            <person name="Yuan B."/>
            <person name="Grau M.F."/>
            <person name="Murata R.M."/>
            <person name="Torok T."/>
            <person name="Venkateswaran K."/>
            <person name="Stajich J.E."/>
            <person name="Wang C.C.C."/>
        </authorList>
    </citation>
    <scope>NUCLEOTIDE SEQUENCE [LARGE SCALE GENOMIC DNA]</scope>
    <source>
        <strain evidence="1 2">IMV 1140</strain>
    </source>
</reference>
<comment type="caution">
    <text evidence="1">The sequence shown here is derived from an EMBL/GenBank/DDBJ whole genome shotgun (WGS) entry which is preliminary data.</text>
</comment>
<dbReference type="Proteomes" id="UP001177260">
    <property type="component" value="Unassembled WGS sequence"/>
</dbReference>
<proteinExistence type="predicted"/>
<organism evidence="1 2">
    <name type="scientific">Aspergillus melleus</name>
    <dbReference type="NCBI Taxonomy" id="138277"/>
    <lineage>
        <taxon>Eukaryota</taxon>
        <taxon>Fungi</taxon>
        <taxon>Dikarya</taxon>
        <taxon>Ascomycota</taxon>
        <taxon>Pezizomycotina</taxon>
        <taxon>Eurotiomycetes</taxon>
        <taxon>Eurotiomycetidae</taxon>
        <taxon>Eurotiales</taxon>
        <taxon>Aspergillaceae</taxon>
        <taxon>Aspergillus</taxon>
        <taxon>Aspergillus subgen. Circumdati</taxon>
    </lineage>
</organism>